<dbReference type="AlphaFoldDB" id="A0A2S8BER4"/>
<evidence type="ECO:0000313" key="1">
    <source>
        <dbReference type="EMBL" id="PQM45153.1"/>
    </source>
</evidence>
<evidence type="ECO:0000313" key="2">
    <source>
        <dbReference type="Proteomes" id="UP000238296"/>
    </source>
</evidence>
<dbReference type="Proteomes" id="UP000238296">
    <property type="component" value="Unassembled WGS sequence"/>
</dbReference>
<proteinExistence type="predicted"/>
<name>A0A2S8BER4_9MYCO</name>
<reference evidence="1 2" key="1">
    <citation type="journal article" date="2017" name="Int. J. Syst. Evol. Microbiol.">
        <title>Mycobacterium talmoniae sp. nov., a slowly growing mycobacterium isolated from human respiratory samples.</title>
        <authorList>
            <person name="Davidson R.M."/>
            <person name="DeGroote M.A."/>
            <person name="Marola J.L."/>
            <person name="Buss S."/>
            <person name="Jones V."/>
            <person name="McNeil M.R."/>
            <person name="Freifeld A.G."/>
            <person name="Elaine Epperson L."/>
            <person name="Hasan N.A."/>
            <person name="Jackson M."/>
            <person name="Iwen P.C."/>
            <person name="Salfinger M."/>
            <person name="Strong M."/>
        </authorList>
    </citation>
    <scope>NUCLEOTIDE SEQUENCE [LARGE SCALE GENOMIC DNA]</scope>
    <source>
        <strain evidence="1 2">ATCC BAA-2683</strain>
    </source>
</reference>
<accession>A0A2S8BER4</accession>
<gene>
    <name evidence="1" type="ORF">C1Y40_04694</name>
</gene>
<comment type="caution">
    <text evidence="1">The sequence shown here is derived from an EMBL/GenBank/DDBJ whole genome shotgun (WGS) entry which is preliminary data.</text>
</comment>
<sequence length="297" mass="32350">MRTRAAVPYLLPPDDAMVGSPWTLENGSEIGDRLDHWDPFTNLELARVIEVDLDLVRKGCELGGDAALALTATWRCNTTRLGGDGPVLELGTHRGAVRATLTLLVPGAMAGGRLTLVTRLVLRHPGRHASVISPKRTGATLWTDKSQVALEGGASRFPVTAADFRQIARYPDTAAWALDWDPDDLDVPVLGGLRLLVNSGHPTLPDILRSGSSDARTHTIWSFVIFDVARTLITEALRIERFVENPEVFADGSIGRMLFDLLSTCWPGVPVATLRSRSRHEAPRFNAELQAHFGVIG</sequence>
<protein>
    <submittedName>
        <fullName evidence="1">Uncharacterized protein</fullName>
    </submittedName>
</protein>
<dbReference type="EMBL" id="PPEA01000664">
    <property type="protein sequence ID" value="PQM45153.1"/>
    <property type="molecule type" value="Genomic_DNA"/>
</dbReference>
<organism evidence="1 2">
    <name type="scientific">Mycobacterium talmoniae</name>
    <dbReference type="NCBI Taxonomy" id="1858794"/>
    <lineage>
        <taxon>Bacteria</taxon>
        <taxon>Bacillati</taxon>
        <taxon>Actinomycetota</taxon>
        <taxon>Actinomycetes</taxon>
        <taxon>Mycobacteriales</taxon>
        <taxon>Mycobacteriaceae</taxon>
        <taxon>Mycobacterium</taxon>
    </lineage>
</organism>